<protein>
    <submittedName>
        <fullName evidence="2">DUF4919 domain-containing protein</fullName>
    </submittedName>
</protein>
<name>A0ABT6XPE9_9FLAO</name>
<keyword evidence="3" id="KW-1185">Reference proteome</keyword>
<feature type="chain" id="PRO_5046430455" evidence="1">
    <location>
        <begin position="19"/>
        <end position="229"/>
    </location>
</feature>
<dbReference type="RefSeq" id="WP_283238578.1">
    <property type="nucleotide sequence ID" value="NZ_JASGBP010000002.1"/>
</dbReference>
<evidence type="ECO:0000313" key="2">
    <source>
        <dbReference type="EMBL" id="MDI9256893.1"/>
    </source>
</evidence>
<dbReference type="EMBL" id="JASGBP010000002">
    <property type="protein sequence ID" value="MDI9256893.1"/>
    <property type="molecule type" value="Genomic_DNA"/>
</dbReference>
<feature type="signal peptide" evidence="1">
    <location>
        <begin position="1"/>
        <end position="18"/>
    </location>
</feature>
<organism evidence="2 3">
    <name type="scientific">Flavobacterium sedimenticola</name>
    <dbReference type="NCBI Taxonomy" id="3043286"/>
    <lineage>
        <taxon>Bacteria</taxon>
        <taxon>Pseudomonadati</taxon>
        <taxon>Bacteroidota</taxon>
        <taxon>Flavobacteriia</taxon>
        <taxon>Flavobacteriales</taxon>
        <taxon>Flavobacteriaceae</taxon>
        <taxon>Flavobacterium</taxon>
    </lineage>
</organism>
<evidence type="ECO:0000313" key="3">
    <source>
        <dbReference type="Proteomes" id="UP001230035"/>
    </source>
</evidence>
<dbReference type="Pfam" id="PF16266">
    <property type="entry name" value="DUF4919"/>
    <property type="match status" value="1"/>
</dbReference>
<dbReference type="InterPro" id="IPR032578">
    <property type="entry name" value="DUF4919"/>
</dbReference>
<gene>
    <name evidence="2" type="ORF">QHT84_05640</name>
</gene>
<dbReference type="Proteomes" id="UP001230035">
    <property type="component" value="Unassembled WGS sequence"/>
</dbReference>
<keyword evidence="1" id="KW-0732">Signal</keyword>
<sequence length="229" mass="26270">MKKFLVLWLVLTGLFVNAQEETKFVKPDYKAIKKEVSNKKSAYFYEKLMAKFNAADSTMTLEEKRHLYFGFTNSKLYSTVYMNPANDSLRSIIYKENLDTDDFKKIISYGNEILKENPFDMRTMNIISYAYEKQGNLIEAKNKAIQIGILVEAIFSTGDGISKENAFFVINVSHEYDMISVLGMEFGGSQSLVEGTYDYLTLKENSYGLKGFYFDISASMNKMSEMFGK</sequence>
<accession>A0ABT6XPE9</accession>
<proteinExistence type="predicted"/>
<comment type="caution">
    <text evidence="2">The sequence shown here is derived from an EMBL/GenBank/DDBJ whole genome shotgun (WGS) entry which is preliminary data.</text>
</comment>
<reference evidence="2 3" key="1">
    <citation type="submission" date="2023-05" db="EMBL/GenBank/DDBJ databases">
        <title>Flavobacterium sedimenti sp. nov., isolated from the sediment.</title>
        <authorList>
            <person name="Wu N."/>
        </authorList>
    </citation>
    <scope>NUCLEOTIDE SEQUENCE [LARGE SCALE GENOMIC DNA]</scope>
    <source>
        <strain evidence="2 3">YZ-48</strain>
    </source>
</reference>
<evidence type="ECO:0000256" key="1">
    <source>
        <dbReference type="SAM" id="SignalP"/>
    </source>
</evidence>